<feature type="transmembrane region" description="Helical" evidence="5">
    <location>
        <begin position="54"/>
        <end position="72"/>
    </location>
</feature>
<evidence type="ECO:0000256" key="3">
    <source>
        <dbReference type="ARBA" id="ARBA00022989"/>
    </source>
</evidence>
<keyword evidence="3 5" id="KW-1133">Transmembrane helix</keyword>
<feature type="domain" description="NfeD-like C-terminal" evidence="6">
    <location>
        <begin position="96"/>
        <end position="148"/>
    </location>
</feature>
<feature type="transmembrane region" description="Helical" evidence="5">
    <location>
        <begin position="12"/>
        <end position="42"/>
    </location>
</feature>
<dbReference type="SUPFAM" id="SSF141322">
    <property type="entry name" value="NfeD domain-like"/>
    <property type="match status" value="1"/>
</dbReference>
<dbReference type="Proteomes" id="UP000477680">
    <property type="component" value="Chromosome"/>
</dbReference>
<evidence type="ECO:0000313" key="7">
    <source>
        <dbReference type="EMBL" id="QIB65264.1"/>
    </source>
</evidence>
<accession>A0A6C0U724</accession>
<evidence type="ECO:0000313" key="8">
    <source>
        <dbReference type="Proteomes" id="UP000477680"/>
    </source>
</evidence>
<dbReference type="KEGG" id="kim:G3T16_07455"/>
<organism evidence="7 8">
    <name type="scientific">Kineobactrum salinum</name>
    <dbReference type="NCBI Taxonomy" id="2708301"/>
    <lineage>
        <taxon>Bacteria</taxon>
        <taxon>Pseudomonadati</taxon>
        <taxon>Pseudomonadota</taxon>
        <taxon>Gammaproteobacteria</taxon>
        <taxon>Cellvibrionales</taxon>
        <taxon>Halieaceae</taxon>
        <taxon>Kineobactrum</taxon>
    </lineage>
</organism>
<dbReference type="Pfam" id="PF01957">
    <property type="entry name" value="NfeD"/>
    <property type="match status" value="1"/>
</dbReference>
<reference evidence="7 8" key="1">
    <citation type="submission" date="2020-02" db="EMBL/GenBank/DDBJ databases">
        <title>Genome sequencing for Kineobactrum sp. M2.</title>
        <authorList>
            <person name="Park S.-J."/>
        </authorList>
    </citation>
    <scope>NUCLEOTIDE SEQUENCE [LARGE SCALE GENOMIC DNA]</scope>
    <source>
        <strain evidence="7 8">M2</strain>
    </source>
</reference>
<proteinExistence type="predicted"/>
<dbReference type="PANTHER" id="PTHR33507">
    <property type="entry name" value="INNER MEMBRANE PROTEIN YBBJ"/>
    <property type="match status" value="1"/>
</dbReference>
<keyword evidence="2 5" id="KW-0812">Transmembrane</keyword>
<evidence type="ECO:0000256" key="1">
    <source>
        <dbReference type="ARBA" id="ARBA00004141"/>
    </source>
</evidence>
<evidence type="ECO:0000259" key="6">
    <source>
        <dbReference type="Pfam" id="PF01957"/>
    </source>
</evidence>
<keyword evidence="8" id="KW-1185">Reference proteome</keyword>
<dbReference type="InterPro" id="IPR012340">
    <property type="entry name" value="NA-bd_OB-fold"/>
</dbReference>
<sequence>MLELFAINGYPFWLLLGLLLLVSELFVPGLVAAFFGLGALVVGLLTLLGILESTGSQLLCFAIISVLALFALRKQCQRWLRGAEADPATANLDDAGFIGARVEILTDFDDGAGDVLLNGAKWDAESSEPLQRGASAWVTDHRGIVLTVSSQRP</sequence>
<comment type="subcellular location">
    <subcellularLocation>
        <location evidence="1">Membrane</location>
        <topology evidence="1">Multi-pass membrane protein</topology>
    </subcellularLocation>
</comment>
<dbReference type="AlphaFoldDB" id="A0A6C0U724"/>
<name>A0A6C0U724_9GAMM</name>
<dbReference type="InterPro" id="IPR052165">
    <property type="entry name" value="Membrane_assoc_protease"/>
</dbReference>
<dbReference type="RefSeq" id="WP_163494504.1">
    <property type="nucleotide sequence ID" value="NZ_CP048711.1"/>
</dbReference>
<dbReference type="Gene3D" id="2.40.50.140">
    <property type="entry name" value="Nucleic acid-binding proteins"/>
    <property type="match status" value="1"/>
</dbReference>
<dbReference type="EMBL" id="CP048711">
    <property type="protein sequence ID" value="QIB65264.1"/>
    <property type="molecule type" value="Genomic_DNA"/>
</dbReference>
<evidence type="ECO:0000256" key="5">
    <source>
        <dbReference type="SAM" id="Phobius"/>
    </source>
</evidence>
<evidence type="ECO:0000256" key="2">
    <source>
        <dbReference type="ARBA" id="ARBA00022692"/>
    </source>
</evidence>
<protein>
    <submittedName>
        <fullName evidence="7">NfeD family protein</fullName>
    </submittedName>
</protein>
<dbReference type="PANTHER" id="PTHR33507:SF3">
    <property type="entry name" value="INNER MEMBRANE PROTEIN YBBJ"/>
    <property type="match status" value="1"/>
</dbReference>
<evidence type="ECO:0000256" key="4">
    <source>
        <dbReference type="ARBA" id="ARBA00023136"/>
    </source>
</evidence>
<keyword evidence="4 5" id="KW-0472">Membrane</keyword>
<dbReference type="GO" id="GO:0005886">
    <property type="term" value="C:plasma membrane"/>
    <property type="evidence" value="ECO:0007669"/>
    <property type="project" value="TreeGrafter"/>
</dbReference>
<dbReference type="InterPro" id="IPR002810">
    <property type="entry name" value="NfeD-like_C"/>
</dbReference>
<gene>
    <name evidence="7" type="ORF">G3T16_07455</name>
</gene>